<comment type="similarity">
    <text evidence="1">Belongs to the UPF0065 (bug) family.</text>
</comment>
<proteinExistence type="inferred from homology"/>
<dbReference type="EMBL" id="JACOMF010000031">
    <property type="protein sequence ID" value="MBC4017622.1"/>
    <property type="molecule type" value="Genomic_DNA"/>
</dbReference>
<dbReference type="InterPro" id="IPR005064">
    <property type="entry name" value="BUG"/>
</dbReference>
<evidence type="ECO:0000256" key="2">
    <source>
        <dbReference type="SAM" id="SignalP"/>
    </source>
</evidence>
<sequence length="329" mass="35498">MTESTTTAGWMPRRRALLAATGLLALPAPTLAQATRFPDRPIEIIVGFTAGGGTDLDARSYARALEQRLGGTVVVSNRPGAGGELALGVVARARPDGHTIGFTNFPGILTIPIERQAQFKLADFAPLANIVTDPSAITTHVDSPYRTLGDVIEKAKAAPGTITYASPGVGTDDHMQLVLLEQAAGIRLSHVVYQGDPGLRTALLGRQVDLIGLNLGAVTAAPEKMRLIAQGGATRSRFQPEVPTLKELGFPVEMASERGLVLPAGTPPAILARLREATADIARDPDFIRQVEGRFTVPLYEEGAAWFDRLRREEARFREIWQRTPWKEQ</sequence>
<dbReference type="Proteomes" id="UP000600101">
    <property type="component" value="Unassembled WGS sequence"/>
</dbReference>
<keyword evidence="4" id="KW-1185">Reference proteome</keyword>
<dbReference type="InterPro" id="IPR042100">
    <property type="entry name" value="Bug_dom1"/>
</dbReference>
<feature type="chain" id="PRO_5040755626" evidence="2">
    <location>
        <begin position="35"/>
        <end position="329"/>
    </location>
</feature>
<comment type="caution">
    <text evidence="3">The sequence shown here is derived from an EMBL/GenBank/DDBJ whole genome shotgun (WGS) entry which is preliminary data.</text>
</comment>
<protein>
    <submittedName>
        <fullName evidence="3">Tripartite tricarboxylate transporter substrate binding protein</fullName>
    </submittedName>
</protein>
<accession>A0A9X0UEH3</accession>
<keyword evidence="2" id="KW-0732">Signal</keyword>
<feature type="signal peptide" evidence="2">
    <location>
        <begin position="1"/>
        <end position="34"/>
    </location>
</feature>
<evidence type="ECO:0000313" key="3">
    <source>
        <dbReference type="EMBL" id="MBC4017622.1"/>
    </source>
</evidence>
<evidence type="ECO:0000313" key="4">
    <source>
        <dbReference type="Proteomes" id="UP000600101"/>
    </source>
</evidence>
<dbReference type="PANTHER" id="PTHR42928">
    <property type="entry name" value="TRICARBOXYLATE-BINDING PROTEIN"/>
    <property type="match status" value="1"/>
</dbReference>
<dbReference type="Gene3D" id="3.40.190.150">
    <property type="entry name" value="Bordetella uptake gene, domain 1"/>
    <property type="match status" value="1"/>
</dbReference>
<dbReference type="PIRSF" id="PIRSF017082">
    <property type="entry name" value="YflP"/>
    <property type="match status" value="1"/>
</dbReference>
<gene>
    <name evidence="3" type="ORF">H7965_20130</name>
</gene>
<organism evidence="3 4">
    <name type="scientific">Siccirubricoccus deserti</name>
    <dbReference type="NCBI Taxonomy" id="2013562"/>
    <lineage>
        <taxon>Bacteria</taxon>
        <taxon>Pseudomonadati</taxon>
        <taxon>Pseudomonadota</taxon>
        <taxon>Alphaproteobacteria</taxon>
        <taxon>Acetobacterales</taxon>
        <taxon>Roseomonadaceae</taxon>
        <taxon>Siccirubricoccus</taxon>
    </lineage>
</organism>
<evidence type="ECO:0000256" key="1">
    <source>
        <dbReference type="ARBA" id="ARBA00006987"/>
    </source>
</evidence>
<dbReference type="Gene3D" id="3.40.190.10">
    <property type="entry name" value="Periplasmic binding protein-like II"/>
    <property type="match status" value="1"/>
</dbReference>
<name>A0A9X0UEH3_9PROT</name>
<dbReference type="SUPFAM" id="SSF53850">
    <property type="entry name" value="Periplasmic binding protein-like II"/>
    <property type="match status" value="1"/>
</dbReference>
<dbReference type="CDD" id="cd07012">
    <property type="entry name" value="PBP2_Bug_TTT"/>
    <property type="match status" value="1"/>
</dbReference>
<dbReference type="RefSeq" id="WP_186772382.1">
    <property type="nucleotide sequence ID" value="NZ_JACOMF010000031.1"/>
</dbReference>
<dbReference type="AlphaFoldDB" id="A0A9X0UEH3"/>
<dbReference type="PANTHER" id="PTHR42928:SF5">
    <property type="entry name" value="BLR1237 PROTEIN"/>
    <property type="match status" value="1"/>
</dbReference>
<reference evidence="3" key="1">
    <citation type="submission" date="2020-08" db="EMBL/GenBank/DDBJ databases">
        <authorList>
            <person name="Hu Y."/>
            <person name="Nguyen S.V."/>
            <person name="Li F."/>
            <person name="Fanning S."/>
        </authorList>
    </citation>
    <scope>NUCLEOTIDE SEQUENCE</scope>
    <source>
        <strain evidence="3">SYSU D8009</strain>
    </source>
</reference>
<dbReference type="Pfam" id="PF03401">
    <property type="entry name" value="TctC"/>
    <property type="match status" value="1"/>
</dbReference>